<evidence type="ECO:0000313" key="4">
    <source>
        <dbReference type="Proteomes" id="UP000321595"/>
    </source>
</evidence>
<gene>
    <name evidence="3" type="ORF">FRD01_09800</name>
</gene>
<dbReference type="RefSeq" id="WP_146959213.1">
    <property type="nucleotide sequence ID" value="NZ_CP042467.1"/>
</dbReference>
<dbReference type="Gene3D" id="3.40.50.1980">
    <property type="entry name" value="Nitrogenase molybdenum iron protein domain"/>
    <property type="match status" value="2"/>
</dbReference>
<feature type="domain" description="Fe/B12 periplasmic-binding" evidence="2">
    <location>
        <begin position="2"/>
        <end position="234"/>
    </location>
</feature>
<dbReference type="OrthoDB" id="9787772at2"/>
<dbReference type="InterPro" id="IPR002491">
    <property type="entry name" value="ABC_transptr_periplasmic_BD"/>
</dbReference>
<dbReference type="Proteomes" id="UP000321595">
    <property type="component" value="Chromosome"/>
</dbReference>
<protein>
    <submittedName>
        <fullName evidence="3">ABC transporter substrate-binding protein</fullName>
    </submittedName>
</protein>
<dbReference type="SUPFAM" id="SSF53807">
    <property type="entry name" value="Helical backbone' metal receptor"/>
    <property type="match status" value="1"/>
</dbReference>
<proteinExistence type="predicted"/>
<name>A0A5B8XRF8_9DELT</name>
<dbReference type="AlphaFoldDB" id="A0A5B8XRF8"/>
<dbReference type="PROSITE" id="PS50983">
    <property type="entry name" value="FE_B12_PBP"/>
    <property type="match status" value="1"/>
</dbReference>
<dbReference type="KEGG" id="bbae:FRD01_09800"/>
<dbReference type="PANTHER" id="PTHR30535">
    <property type="entry name" value="VITAMIN B12-BINDING PROTEIN"/>
    <property type="match status" value="1"/>
</dbReference>
<dbReference type="PANTHER" id="PTHR30535:SF35">
    <property type="entry name" value="PERIPLASMIC BINDING PROTEIN"/>
    <property type="match status" value="1"/>
</dbReference>
<dbReference type="InterPro" id="IPR050902">
    <property type="entry name" value="ABC_Transporter_SBP"/>
</dbReference>
<keyword evidence="4" id="KW-1185">Reference proteome</keyword>
<sequence length="234" mass="26606">MRIISLVPSQTELLADLGLDDEVVGITDYCVHPADWLQKKQSIGGTKRVKVDRVRELKPDLVIANKEENVREQVLEIAEFARVEVTDVVDLPSALQMIQDVGQWVGREEQAAALVTEIQTAFQDLESRPKSGERVLYLIWRKPYMSVGHDTFIHDMISRAGWQNVCADQTRYPSLSAEEIRALNPDRILLSSEPFPFTESHFAEFAEICPDAQIQIVDGEAFSWYGSRLKWFSV</sequence>
<organism evidence="3 4">
    <name type="scientific">Microvenator marinus</name>
    <dbReference type="NCBI Taxonomy" id="2600177"/>
    <lineage>
        <taxon>Bacteria</taxon>
        <taxon>Deltaproteobacteria</taxon>
        <taxon>Bradymonadales</taxon>
        <taxon>Microvenatoraceae</taxon>
        <taxon>Microvenator</taxon>
    </lineage>
</organism>
<accession>A0A5B8XRF8</accession>
<evidence type="ECO:0000256" key="1">
    <source>
        <dbReference type="ARBA" id="ARBA00022729"/>
    </source>
</evidence>
<keyword evidence="1" id="KW-0732">Signal</keyword>
<evidence type="ECO:0000313" key="3">
    <source>
        <dbReference type="EMBL" id="QED27528.1"/>
    </source>
</evidence>
<dbReference type="InterPro" id="IPR054828">
    <property type="entry name" value="Vit_B12_bind_prot"/>
</dbReference>
<dbReference type="EMBL" id="CP042467">
    <property type="protein sequence ID" value="QED27528.1"/>
    <property type="molecule type" value="Genomic_DNA"/>
</dbReference>
<reference evidence="3 4" key="1">
    <citation type="submission" date="2019-08" db="EMBL/GenBank/DDBJ databases">
        <authorList>
            <person name="Liang Q."/>
        </authorList>
    </citation>
    <scope>NUCLEOTIDE SEQUENCE [LARGE SCALE GENOMIC DNA]</scope>
    <source>
        <strain evidence="3 4">V1718</strain>
    </source>
</reference>
<dbReference type="Pfam" id="PF01497">
    <property type="entry name" value="Peripla_BP_2"/>
    <property type="match status" value="1"/>
</dbReference>
<dbReference type="NCBIfam" id="NF038402">
    <property type="entry name" value="TroA_like"/>
    <property type="match status" value="1"/>
</dbReference>
<evidence type="ECO:0000259" key="2">
    <source>
        <dbReference type="PROSITE" id="PS50983"/>
    </source>
</evidence>